<reference evidence="1" key="1">
    <citation type="submission" date="2014-09" db="EMBL/GenBank/DDBJ databases">
        <authorList>
            <person name="Magalhaes I.L.F."/>
            <person name="Oliveira U."/>
            <person name="Santos F.R."/>
            <person name="Vidigal T.H.D.A."/>
            <person name="Brescovit A.D."/>
            <person name="Santos A.J."/>
        </authorList>
    </citation>
    <scope>NUCLEOTIDE SEQUENCE</scope>
    <source>
        <tissue evidence="1">Shoot tissue taken approximately 20 cm above the soil surface</tissue>
    </source>
</reference>
<reference evidence="1" key="2">
    <citation type="journal article" date="2015" name="Data Brief">
        <title>Shoot transcriptome of the giant reed, Arundo donax.</title>
        <authorList>
            <person name="Barrero R.A."/>
            <person name="Guerrero F.D."/>
            <person name="Moolhuijzen P."/>
            <person name="Goolsby J.A."/>
            <person name="Tidwell J."/>
            <person name="Bellgard S.E."/>
            <person name="Bellgard M.I."/>
        </authorList>
    </citation>
    <scope>NUCLEOTIDE SEQUENCE</scope>
    <source>
        <tissue evidence="1">Shoot tissue taken approximately 20 cm above the soil surface</tissue>
    </source>
</reference>
<name>A0A0A9AP67_ARUDO</name>
<sequence length="48" mass="5520">MNLTGPRYTLLVQFPSTTIFSYPFHLSHLSILHNLAKENQPSLKEYAT</sequence>
<evidence type="ECO:0000313" key="1">
    <source>
        <dbReference type="EMBL" id="JAD51628.1"/>
    </source>
</evidence>
<accession>A0A0A9AP67</accession>
<proteinExistence type="predicted"/>
<dbReference type="EMBL" id="GBRH01246267">
    <property type="protein sequence ID" value="JAD51628.1"/>
    <property type="molecule type" value="Transcribed_RNA"/>
</dbReference>
<dbReference type="AlphaFoldDB" id="A0A0A9AP67"/>
<protein>
    <submittedName>
        <fullName evidence="1">Uncharacterized protein</fullName>
    </submittedName>
</protein>
<organism evidence="1">
    <name type="scientific">Arundo donax</name>
    <name type="common">Giant reed</name>
    <name type="synonym">Donax arundinaceus</name>
    <dbReference type="NCBI Taxonomy" id="35708"/>
    <lineage>
        <taxon>Eukaryota</taxon>
        <taxon>Viridiplantae</taxon>
        <taxon>Streptophyta</taxon>
        <taxon>Embryophyta</taxon>
        <taxon>Tracheophyta</taxon>
        <taxon>Spermatophyta</taxon>
        <taxon>Magnoliopsida</taxon>
        <taxon>Liliopsida</taxon>
        <taxon>Poales</taxon>
        <taxon>Poaceae</taxon>
        <taxon>PACMAD clade</taxon>
        <taxon>Arundinoideae</taxon>
        <taxon>Arundineae</taxon>
        <taxon>Arundo</taxon>
    </lineage>
</organism>